<organism evidence="1 2">
    <name type="scientific">Artomyces pyxidatus</name>
    <dbReference type="NCBI Taxonomy" id="48021"/>
    <lineage>
        <taxon>Eukaryota</taxon>
        <taxon>Fungi</taxon>
        <taxon>Dikarya</taxon>
        <taxon>Basidiomycota</taxon>
        <taxon>Agaricomycotina</taxon>
        <taxon>Agaricomycetes</taxon>
        <taxon>Russulales</taxon>
        <taxon>Auriscalpiaceae</taxon>
        <taxon>Artomyces</taxon>
    </lineage>
</organism>
<dbReference type="Proteomes" id="UP000814140">
    <property type="component" value="Unassembled WGS sequence"/>
</dbReference>
<reference evidence="1" key="1">
    <citation type="submission" date="2021-03" db="EMBL/GenBank/DDBJ databases">
        <authorList>
            <consortium name="DOE Joint Genome Institute"/>
            <person name="Ahrendt S."/>
            <person name="Looney B.P."/>
            <person name="Miyauchi S."/>
            <person name="Morin E."/>
            <person name="Drula E."/>
            <person name="Courty P.E."/>
            <person name="Chicoki N."/>
            <person name="Fauchery L."/>
            <person name="Kohler A."/>
            <person name="Kuo A."/>
            <person name="Labutti K."/>
            <person name="Pangilinan J."/>
            <person name="Lipzen A."/>
            <person name="Riley R."/>
            <person name="Andreopoulos W."/>
            <person name="He G."/>
            <person name="Johnson J."/>
            <person name="Barry K.W."/>
            <person name="Grigoriev I.V."/>
            <person name="Nagy L."/>
            <person name="Hibbett D."/>
            <person name="Henrissat B."/>
            <person name="Matheny P.B."/>
            <person name="Labbe J."/>
            <person name="Martin F."/>
        </authorList>
    </citation>
    <scope>NUCLEOTIDE SEQUENCE</scope>
    <source>
        <strain evidence="1">HHB10654</strain>
    </source>
</reference>
<sequence length="143" mass="16368">MSSVELNHLATQLRTMLARMRSRRSKTPCSVTGDASRTMHVYPGGPKIADEVLSVLPHNATVHFVHGDLLPKNVMVDGSTITAIIDWANAGFYPDYWQYYRMHDPHQMTPNWSKVLEQVFPGERRQAEINAVEKILHDIAWWL</sequence>
<name>A0ACB8SYI3_9AGAM</name>
<comment type="caution">
    <text evidence="1">The sequence shown here is derived from an EMBL/GenBank/DDBJ whole genome shotgun (WGS) entry which is preliminary data.</text>
</comment>
<keyword evidence="2" id="KW-1185">Reference proteome</keyword>
<dbReference type="EMBL" id="MU277216">
    <property type="protein sequence ID" value="KAI0060908.1"/>
    <property type="molecule type" value="Genomic_DNA"/>
</dbReference>
<evidence type="ECO:0000313" key="1">
    <source>
        <dbReference type="EMBL" id="KAI0060908.1"/>
    </source>
</evidence>
<protein>
    <submittedName>
        <fullName evidence="1">Uncharacterized protein</fullName>
    </submittedName>
</protein>
<reference evidence="1" key="2">
    <citation type="journal article" date="2022" name="New Phytol.">
        <title>Evolutionary transition to the ectomycorrhizal habit in the genomes of a hyperdiverse lineage of mushroom-forming fungi.</title>
        <authorList>
            <person name="Looney B."/>
            <person name="Miyauchi S."/>
            <person name="Morin E."/>
            <person name="Drula E."/>
            <person name="Courty P.E."/>
            <person name="Kohler A."/>
            <person name="Kuo A."/>
            <person name="LaButti K."/>
            <person name="Pangilinan J."/>
            <person name="Lipzen A."/>
            <person name="Riley R."/>
            <person name="Andreopoulos W."/>
            <person name="He G."/>
            <person name="Johnson J."/>
            <person name="Nolan M."/>
            <person name="Tritt A."/>
            <person name="Barry K.W."/>
            <person name="Grigoriev I.V."/>
            <person name="Nagy L.G."/>
            <person name="Hibbett D."/>
            <person name="Henrissat B."/>
            <person name="Matheny P.B."/>
            <person name="Labbe J."/>
            <person name="Martin F.M."/>
        </authorList>
    </citation>
    <scope>NUCLEOTIDE SEQUENCE</scope>
    <source>
        <strain evidence="1">HHB10654</strain>
    </source>
</reference>
<proteinExistence type="predicted"/>
<accession>A0ACB8SYI3</accession>
<evidence type="ECO:0000313" key="2">
    <source>
        <dbReference type="Proteomes" id="UP000814140"/>
    </source>
</evidence>
<gene>
    <name evidence="1" type="ORF">BV25DRAFT_1806680</name>
</gene>